<dbReference type="Gene3D" id="2.40.160.10">
    <property type="entry name" value="Porin"/>
    <property type="match status" value="1"/>
</dbReference>
<evidence type="ECO:0000313" key="4">
    <source>
        <dbReference type="Proteomes" id="UP000706039"/>
    </source>
</evidence>
<name>A0ABS7PU70_9SPHN</name>
<comment type="caution">
    <text evidence="3">The sequence shown here is derived from an EMBL/GenBank/DDBJ whole genome shotgun (WGS) entry which is preliminary data.</text>
</comment>
<sequence>MGAAIAVAGLLLSPAIVAARETAENGSMPRVSLSARGGVGSFTPAAADPKLAALLARTSLSGGSFRFTPSGESGKSRQVTVAVRARSVTLGMSSALTLRTDAPTIASLGVTPSAYNLGASIGWKRFALSGDVARIDTGLAPGSREIVSAGASYVAPKWVGRVQVDADRGIGGQPHMITPEKSYSLDVGGSYRLTRNLDVTAGVRYRMDERDRLQPLSDNRRDSQAVYLGTAFRF</sequence>
<keyword evidence="4" id="KW-1185">Reference proteome</keyword>
<dbReference type="EMBL" id="JAINVV010000010">
    <property type="protein sequence ID" value="MBY8824889.1"/>
    <property type="molecule type" value="Genomic_DNA"/>
</dbReference>
<proteinExistence type="predicted"/>
<feature type="signal peptide" evidence="1">
    <location>
        <begin position="1"/>
        <end position="18"/>
    </location>
</feature>
<protein>
    <recommendedName>
        <fullName evidence="2">Porin domain-containing protein</fullName>
    </recommendedName>
</protein>
<dbReference type="SUPFAM" id="SSF56935">
    <property type="entry name" value="Porins"/>
    <property type="match status" value="1"/>
</dbReference>
<evidence type="ECO:0000313" key="3">
    <source>
        <dbReference type="EMBL" id="MBY8824889.1"/>
    </source>
</evidence>
<feature type="chain" id="PRO_5047331047" description="Porin domain-containing protein" evidence="1">
    <location>
        <begin position="19"/>
        <end position="234"/>
    </location>
</feature>
<evidence type="ECO:0000259" key="2">
    <source>
        <dbReference type="Pfam" id="PF13609"/>
    </source>
</evidence>
<organism evidence="3 4">
    <name type="scientific">Sphingomonas colocasiae</name>
    <dbReference type="NCBI Taxonomy" id="1848973"/>
    <lineage>
        <taxon>Bacteria</taxon>
        <taxon>Pseudomonadati</taxon>
        <taxon>Pseudomonadota</taxon>
        <taxon>Alphaproteobacteria</taxon>
        <taxon>Sphingomonadales</taxon>
        <taxon>Sphingomonadaceae</taxon>
        <taxon>Sphingomonas</taxon>
    </lineage>
</organism>
<accession>A0ABS7PU70</accession>
<dbReference type="InterPro" id="IPR033900">
    <property type="entry name" value="Gram_neg_porin_domain"/>
</dbReference>
<gene>
    <name evidence="3" type="ORF">K7G82_21475</name>
</gene>
<evidence type="ECO:0000256" key="1">
    <source>
        <dbReference type="SAM" id="SignalP"/>
    </source>
</evidence>
<reference evidence="3 4" key="1">
    <citation type="submission" date="2021-08" db="EMBL/GenBank/DDBJ databases">
        <authorList>
            <person name="Tuo L."/>
        </authorList>
    </citation>
    <scope>NUCLEOTIDE SEQUENCE [LARGE SCALE GENOMIC DNA]</scope>
    <source>
        <strain evidence="3 4">JCM 31229</strain>
    </source>
</reference>
<feature type="domain" description="Porin" evidence="2">
    <location>
        <begin position="75"/>
        <end position="206"/>
    </location>
</feature>
<keyword evidence="1" id="KW-0732">Signal</keyword>
<dbReference type="Proteomes" id="UP000706039">
    <property type="component" value="Unassembled WGS sequence"/>
</dbReference>
<dbReference type="InterPro" id="IPR023614">
    <property type="entry name" value="Porin_dom_sf"/>
</dbReference>
<dbReference type="Pfam" id="PF13609">
    <property type="entry name" value="Porin_4"/>
    <property type="match status" value="1"/>
</dbReference>